<sequence length="115" mass="11181">MKASSIVAALALAITSVSAQAACDPVASAIPTCGVPCIQSAASGVGCDSTNYRCRCSSSSAIQASAQGCVINNCGIATALQVQASASAVCACVATAPANFAARHPHVTPAPAPKF</sequence>
<reference evidence="12 13" key="1">
    <citation type="journal article" date="2018" name="Front. Microbiol.">
        <title>Genome-Wide Analysis of Corynespora cassiicola Leaf Fall Disease Putative Effectors.</title>
        <authorList>
            <person name="Lopez D."/>
            <person name="Ribeiro S."/>
            <person name="Label P."/>
            <person name="Fumanal B."/>
            <person name="Venisse J.S."/>
            <person name="Kohler A."/>
            <person name="de Oliveira R.R."/>
            <person name="Labutti K."/>
            <person name="Lipzen A."/>
            <person name="Lail K."/>
            <person name="Bauer D."/>
            <person name="Ohm R.A."/>
            <person name="Barry K.W."/>
            <person name="Spatafora J."/>
            <person name="Grigoriev I.V."/>
            <person name="Martin F.M."/>
            <person name="Pujade-Renaud V."/>
        </authorList>
    </citation>
    <scope>NUCLEOTIDE SEQUENCE [LARGE SCALE GENOMIC DNA]</scope>
    <source>
        <strain evidence="12 13">Philippines</strain>
    </source>
</reference>
<evidence type="ECO:0000256" key="4">
    <source>
        <dbReference type="ARBA" id="ARBA00022525"/>
    </source>
</evidence>
<comment type="subcellular location">
    <subcellularLocation>
        <location evidence="1">Membrane</location>
        <topology evidence="1">Lipid-anchor</topology>
        <topology evidence="1">GPI-anchor</topology>
    </subcellularLocation>
    <subcellularLocation>
        <location evidence="2">Secreted</location>
    </subcellularLocation>
</comment>
<dbReference type="GO" id="GO:0098552">
    <property type="term" value="C:side of membrane"/>
    <property type="evidence" value="ECO:0007669"/>
    <property type="project" value="UniProtKB-KW"/>
</dbReference>
<evidence type="ECO:0000256" key="5">
    <source>
        <dbReference type="ARBA" id="ARBA00022622"/>
    </source>
</evidence>
<feature type="domain" description="CFEM" evidence="11">
    <location>
        <begin position="5"/>
        <end position="115"/>
    </location>
</feature>
<keyword evidence="4" id="KW-0964">Secreted</keyword>
<protein>
    <recommendedName>
        <fullName evidence="11">CFEM domain-containing protein</fullName>
    </recommendedName>
</protein>
<keyword evidence="5" id="KW-0325">Glycoprotein</keyword>
<dbReference type="Pfam" id="PF05730">
    <property type="entry name" value="CFEM"/>
    <property type="match status" value="1"/>
</dbReference>
<evidence type="ECO:0000256" key="7">
    <source>
        <dbReference type="ARBA" id="ARBA00023157"/>
    </source>
</evidence>
<keyword evidence="7 9" id="KW-1015">Disulfide bond</keyword>
<comment type="caution">
    <text evidence="9">Lacks conserved residue(s) required for the propagation of feature annotation.</text>
</comment>
<comment type="similarity">
    <text evidence="3">Belongs to the RBT5 family.</text>
</comment>
<keyword evidence="5" id="KW-0336">GPI-anchor</keyword>
<evidence type="ECO:0000256" key="3">
    <source>
        <dbReference type="ARBA" id="ARBA00010031"/>
    </source>
</evidence>
<keyword evidence="6 10" id="KW-0732">Signal</keyword>
<dbReference type="OrthoDB" id="3767534at2759"/>
<dbReference type="PROSITE" id="PS52012">
    <property type="entry name" value="CFEM"/>
    <property type="match status" value="1"/>
</dbReference>
<evidence type="ECO:0000259" key="11">
    <source>
        <dbReference type="PROSITE" id="PS52012"/>
    </source>
</evidence>
<dbReference type="GO" id="GO:0005576">
    <property type="term" value="C:extracellular region"/>
    <property type="evidence" value="ECO:0007669"/>
    <property type="project" value="UniProtKB-SubCell"/>
</dbReference>
<evidence type="ECO:0000256" key="8">
    <source>
        <dbReference type="ARBA" id="ARBA00023288"/>
    </source>
</evidence>
<evidence type="ECO:0000256" key="9">
    <source>
        <dbReference type="PROSITE-ProRule" id="PRU01356"/>
    </source>
</evidence>
<name>A0A2T2NYN0_CORCC</name>
<accession>A0A2T2NYN0</accession>
<dbReference type="InterPro" id="IPR008427">
    <property type="entry name" value="Extracellular_membr_CFEM_dom"/>
</dbReference>
<evidence type="ECO:0000313" key="13">
    <source>
        <dbReference type="Proteomes" id="UP000240883"/>
    </source>
</evidence>
<evidence type="ECO:0000313" key="12">
    <source>
        <dbReference type="EMBL" id="PSN70530.1"/>
    </source>
</evidence>
<organism evidence="12 13">
    <name type="scientific">Corynespora cassiicola Philippines</name>
    <dbReference type="NCBI Taxonomy" id="1448308"/>
    <lineage>
        <taxon>Eukaryota</taxon>
        <taxon>Fungi</taxon>
        <taxon>Dikarya</taxon>
        <taxon>Ascomycota</taxon>
        <taxon>Pezizomycotina</taxon>
        <taxon>Dothideomycetes</taxon>
        <taxon>Pleosporomycetidae</taxon>
        <taxon>Pleosporales</taxon>
        <taxon>Corynesporascaceae</taxon>
        <taxon>Corynespora</taxon>
    </lineage>
</organism>
<feature type="chain" id="PRO_5015393672" description="CFEM domain-containing protein" evidence="10">
    <location>
        <begin position="20"/>
        <end position="115"/>
    </location>
</feature>
<gene>
    <name evidence="12" type="ORF">BS50DRAFT_548680</name>
</gene>
<keyword evidence="8" id="KW-0449">Lipoprotein</keyword>
<dbReference type="STRING" id="1448308.A0A2T2NYN0"/>
<dbReference type="Proteomes" id="UP000240883">
    <property type="component" value="Unassembled WGS sequence"/>
</dbReference>
<proteinExistence type="inferred from homology"/>
<dbReference type="EMBL" id="KZ678132">
    <property type="protein sequence ID" value="PSN70530.1"/>
    <property type="molecule type" value="Genomic_DNA"/>
</dbReference>
<evidence type="ECO:0000256" key="6">
    <source>
        <dbReference type="ARBA" id="ARBA00022729"/>
    </source>
</evidence>
<dbReference type="AlphaFoldDB" id="A0A2T2NYN0"/>
<feature type="disulfide bond" evidence="9">
    <location>
        <begin position="47"/>
        <end position="54"/>
    </location>
</feature>
<keyword evidence="5" id="KW-0472">Membrane</keyword>
<feature type="signal peptide" evidence="10">
    <location>
        <begin position="1"/>
        <end position="19"/>
    </location>
</feature>
<evidence type="ECO:0000256" key="1">
    <source>
        <dbReference type="ARBA" id="ARBA00004589"/>
    </source>
</evidence>
<evidence type="ECO:0000256" key="10">
    <source>
        <dbReference type="SAM" id="SignalP"/>
    </source>
</evidence>
<keyword evidence="13" id="KW-1185">Reference proteome</keyword>
<evidence type="ECO:0000256" key="2">
    <source>
        <dbReference type="ARBA" id="ARBA00004613"/>
    </source>
</evidence>